<sequence>MCRSIIHKNNRTTYNIDYYCVMGSWYGQCCRTRLPSAEIYGDLFCQFLDYNICKMCVQKYQSLLNLEKTNLS</sequence>
<dbReference type="EMBL" id="GBXM01015991">
    <property type="protein sequence ID" value="JAH92586.1"/>
    <property type="molecule type" value="Transcribed_RNA"/>
</dbReference>
<organism evidence="1">
    <name type="scientific">Anguilla anguilla</name>
    <name type="common">European freshwater eel</name>
    <name type="synonym">Muraena anguilla</name>
    <dbReference type="NCBI Taxonomy" id="7936"/>
    <lineage>
        <taxon>Eukaryota</taxon>
        <taxon>Metazoa</taxon>
        <taxon>Chordata</taxon>
        <taxon>Craniata</taxon>
        <taxon>Vertebrata</taxon>
        <taxon>Euteleostomi</taxon>
        <taxon>Actinopterygii</taxon>
        <taxon>Neopterygii</taxon>
        <taxon>Teleostei</taxon>
        <taxon>Anguilliformes</taxon>
        <taxon>Anguillidae</taxon>
        <taxon>Anguilla</taxon>
    </lineage>
</organism>
<reference evidence="1" key="2">
    <citation type="journal article" date="2015" name="Fish Shellfish Immunol.">
        <title>Early steps in the European eel (Anguilla anguilla)-Vibrio vulnificus interaction in the gills: Role of the RtxA13 toxin.</title>
        <authorList>
            <person name="Callol A."/>
            <person name="Pajuelo D."/>
            <person name="Ebbesson L."/>
            <person name="Teles M."/>
            <person name="MacKenzie S."/>
            <person name="Amaro C."/>
        </authorList>
    </citation>
    <scope>NUCLEOTIDE SEQUENCE</scope>
</reference>
<proteinExistence type="predicted"/>
<name>A0A0E9WQL5_ANGAN</name>
<evidence type="ECO:0000313" key="1">
    <source>
        <dbReference type="EMBL" id="JAH92586.1"/>
    </source>
</evidence>
<reference evidence="1" key="1">
    <citation type="submission" date="2014-11" db="EMBL/GenBank/DDBJ databases">
        <authorList>
            <person name="Amaro Gonzalez C."/>
        </authorList>
    </citation>
    <scope>NUCLEOTIDE SEQUENCE</scope>
</reference>
<accession>A0A0E9WQL5</accession>
<dbReference type="AlphaFoldDB" id="A0A0E9WQL5"/>
<protein>
    <submittedName>
        <fullName evidence="1">Uncharacterized protein</fullName>
    </submittedName>
</protein>